<name>A0A5J4VHV8_9EUKA</name>
<gene>
    <name evidence="1" type="ORF">EZS28_022246</name>
</gene>
<accession>A0A5J4VHV8</accession>
<sequence>MGKNPRPLRSQLSRHGVRNATTLQAACIALLLLFPGQITLLSRDFNITTQQAYTIVRCHCRQTQYTGDQRRMPSYLTQERQQNLATSIIRRIRAREVFTLEDVRNMIIEQHREKRQIAVDGQQFLGSVISLMSFGLVLKIHHCNMQEALCVDLEQPFLLNRYKM</sequence>
<proteinExistence type="predicted"/>
<reference evidence="1 2" key="1">
    <citation type="submission" date="2019-03" db="EMBL/GenBank/DDBJ databases">
        <title>Single cell metagenomics reveals metabolic interactions within the superorganism composed of flagellate Streblomastix strix and complex community of Bacteroidetes bacteria on its surface.</title>
        <authorList>
            <person name="Treitli S.C."/>
            <person name="Kolisko M."/>
            <person name="Husnik F."/>
            <person name="Keeling P."/>
            <person name="Hampl V."/>
        </authorList>
    </citation>
    <scope>NUCLEOTIDE SEQUENCE [LARGE SCALE GENOMIC DNA]</scope>
    <source>
        <strain evidence="1">ST1C</strain>
    </source>
</reference>
<evidence type="ECO:0000313" key="2">
    <source>
        <dbReference type="Proteomes" id="UP000324800"/>
    </source>
</evidence>
<organism evidence="1 2">
    <name type="scientific">Streblomastix strix</name>
    <dbReference type="NCBI Taxonomy" id="222440"/>
    <lineage>
        <taxon>Eukaryota</taxon>
        <taxon>Metamonada</taxon>
        <taxon>Preaxostyla</taxon>
        <taxon>Oxymonadida</taxon>
        <taxon>Streblomastigidae</taxon>
        <taxon>Streblomastix</taxon>
    </lineage>
</organism>
<dbReference type="Proteomes" id="UP000324800">
    <property type="component" value="Unassembled WGS sequence"/>
</dbReference>
<comment type="caution">
    <text evidence="1">The sequence shown here is derived from an EMBL/GenBank/DDBJ whole genome shotgun (WGS) entry which is preliminary data.</text>
</comment>
<evidence type="ECO:0000313" key="1">
    <source>
        <dbReference type="EMBL" id="KAA6382227.1"/>
    </source>
</evidence>
<protein>
    <submittedName>
        <fullName evidence="1">Uncharacterized protein</fullName>
    </submittedName>
</protein>
<dbReference type="EMBL" id="SNRW01006897">
    <property type="protein sequence ID" value="KAA6382227.1"/>
    <property type="molecule type" value="Genomic_DNA"/>
</dbReference>
<dbReference type="AlphaFoldDB" id="A0A5J4VHV8"/>